<keyword evidence="9" id="KW-0472">Membrane</keyword>
<name>A0A0D0BMM6_9AGAR</name>
<dbReference type="HOGENOM" id="CLU_004624_6_1_1"/>
<evidence type="ECO:0000313" key="11">
    <source>
        <dbReference type="Proteomes" id="UP000053593"/>
    </source>
</evidence>
<dbReference type="GO" id="GO:0009251">
    <property type="term" value="P:glucan catabolic process"/>
    <property type="evidence" value="ECO:0007669"/>
    <property type="project" value="TreeGrafter"/>
</dbReference>
<reference evidence="10 11" key="1">
    <citation type="submission" date="2014-04" db="EMBL/GenBank/DDBJ databases">
        <title>Evolutionary Origins and Diversification of the Mycorrhizal Mutualists.</title>
        <authorList>
            <consortium name="DOE Joint Genome Institute"/>
            <consortium name="Mycorrhizal Genomics Consortium"/>
            <person name="Kohler A."/>
            <person name="Kuo A."/>
            <person name="Nagy L.G."/>
            <person name="Floudas D."/>
            <person name="Copeland A."/>
            <person name="Barry K.W."/>
            <person name="Cichocki N."/>
            <person name="Veneault-Fourrey C."/>
            <person name="LaButti K."/>
            <person name="Lindquist E.A."/>
            <person name="Lipzen A."/>
            <person name="Lundell T."/>
            <person name="Morin E."/>
            <person name="Murat C."/>
            <person name="Riley R."/>
            <person name="Ohm R."/>
            <person name="Sun H."/>
            <person name="Tunlid A."/>
            <person name="Henrissat B."/>
            <person name="Grigoriev I.V."/>
            <person name="Hibbett D.S."/>
            <person name="Martin F."/>
        </authorList>
    </citation>
    <scope>NUCLEOTIDE SEQUENCE [LARGE SCALE GENOMIC DNA]</scope>
    <source>
        <strain evidence="10 11">FD-317 M1</strain>
    </source>
</reference>
<keyword evidence="2 10" id="KW-0378">Hydrolase</keyword>
<dbReference type="EMBL" id="KN834800">
    <property type="protein sequence ID" value="KIK56161.1"/>
    <property type="molecule type" value="Genomic_DNA"/>
</dbReference>
<keyword evidence="5" id="KW-0961">Cell wall biogenesis/degradation</keyword>
<evidence type="ECO:0000256" key="6">
    <source>
        <dbReference type="ARBA" id="ARBA00036824"/>
    </source>
</evidence>
<keyword evidence="9" id="KW-0812">Transmembrane</keyword>
<comment type="catalytic activity">
    <reaction evidence="6">
        <text>Successive hydrolysis of beta-D-glucose units from the non-reducing ends of (1-&gt;3)-beta-D-glucans, releasing alpha-glucose.</text>
        <dbReference type="EC" id="3.2.1.58"/>
    </reaction>
</comment>
<feature type="transmembrane region" description="Helical" evidence="9">
    <location>
        <begin position="80"/>
        <end position="103"/>
    </location>
</feature>
<sequence>MEEHFNHSVGGTAPGTPLPAGEGDRFLEQPRASFLDSNAGNSMQSTPNNSSPLLVSNKAEADSSEQQLQTGSRGKRRRPLVLALVGLSILAIVVLAVILPVYFKVIKPKNNHGNLASGSSGSSAGNGTVGSGSGNPSSPTGATSGGNGSEIITDDGTKFTYKNPFGGYWVFDPNDPFNNNARPNSWTPPLNASWDWTNDRIYGVNLGGLFVIEPFITPSFFEKYPTAVDEWTLSEAMTADTSPGGGLNQLEDHYNTFITEQDIAEIAGAGLNWIRLPIPFWAIETWPGEPFLAKTSWRYILRILKWARKYGLRVNLDLHTIPGSQNGYNHSGKLGQVNFMNGVMGYANAQRTLSYIRIITEFITQEEYLDVVPMFGIINEALISTIGKEQMTAFYLEAHDMIRGITGLGEGHGPFISIHDGFIGVDNWAGFLSGSDRINLDTHPYFAFDGQPNDSPIATGVGLDAGGTWPSSACNSWGPGINTSRSDFGVTIAGEFSTGYNDCGLFLKGVPGSHSYGGDCDLWQDASTWNATVIAGVKEFALASMDALQNWFFWTWKIGNSTANNRVESPLWSYQLGLQGGWIPTDPREATGVCAALGVSQPWNQQFESWQTGGVGAGTIAATSTAKYVWPVTQVSGVPAAQMAFIPTYTPTGSVVTLPPPTLTATTQSISEGNGWFDSSDTTSAPTAIAGCSYPDAWDAINAAVPTSQCGGGAANSLATTSPLTSATSIPTSLATGLTSAGTISDDVTAPTAAPTTI</sequence>
<dbReference type="AlphaFoldDB" id="A0A0D0BMM6"/>
<dbReference type="GO" id="GO:0071555">
    <property type="term" value="P:cell wall organization"/>
    <property type="evidence" value="ECO:0007669"/>
    <property type="project" value="UniProtKB-KW"/>
</dbReference>
<feature type="region of interest" description="Disordered" evidence="8">
    <location>
        <begin position="114"/>
        <end position="150"/>
    </location>
</feature>
<protein>
    <recommendedName>
        <fullName evidence="7">glucan 1,3-beta-glucosidase</fullName>
        <ecNumber evidence="7">3.2.1.58</ecNumber>
    </recommendedName>
</protein>
<keyword evidence="4" id="KW-0326">Glycosidase</keyword>
<dbReference type="InterPro" id="IPR017853">
    <property type="entry name" value="GH"/>
</dbReference>
<evidence type="ECO:0000256" key="3">
    <source>
        <dbReference type="ARBA" id="ARBA00023180"/>
    </source>
</evidence>
<dbReference type="EC" id="3.2.1.58" evidence="7"/>
<feature type="compositionally biased region" description="Low complexity" evidence="8">
    <location>
        <begin position="116"/>
        <end position="126"/>
    </location>
</feature>
<dbReference type="GO" id="GO:0004338">
    <property type="term" value="F:glucan exo-1,3-beta-glucosidase activity"/>
    <property type="evidence" value="ECO:0007669"/>
    <property type="project" value="UniProtKB-EC"/>
</dbReference>
<dbReference type="OrthoDB" id="62120at2759"/>
<feature type="compositionally biased region" description="Polar residues" evidence="8">
    <location>
        <begin position="35"/>
        <end position="54"/>
    </location>
</feature>
<keyword evidence="9" id="KW-1133">Transmembrane helix</keyword>
<dbReference type="PANTHER" id="PTHR31297">
    <property type="entry name" value="GLUCAN ENDO-1,6-BETA-GLUCOSIDASE B"/>
    <property type="match status" value="1"/>
</dbReference>
<gene>
    <name evidence="10" type="ORF">GYMLUDRAFT_47371</name>
</gene>
<dbReference type="InterPro" id="IPR050386">
    <property type="entry name" value="Glycosyl_hydrolase_5"/>
</dbReference>
<evidence type="ECO:0000256" key="8">
    <source>
        <dbReference type="SAM" id="MobiDB-lite"/>
    </source>
</evidence>
<dbReference type="SUPFAM" id="SSF51445">
    <property type="entry name" value="(Trans)glycosidases"/>
    <property type="match status" value="1"/>
</dbReference>
<evidence type="ECO:0000256" key="5">
    <source>
        <dbReference type="ARBA" id="ARBA00023316"/>
    </source>
</evidence>
<dbReference type="Proteomes" id="UP000053593">
    <property type="component" value="Unassembled WGS sequence"/>
</dbReference>
<accession>A0A0D0BMM6</accession>
<evidence type="ECO:0000256" key="4">
    <source>
        <dbReference type="ARBA" id="ARBA00023295"/>
    </source>
</evidence>
<feature type="region of interest" description="Disordered" evidence="8">
    <location>
        <begin position="1"/>
        <end position="75"/>
    </location>
</feature>
<evidence type="ECO:0000256" key="7">
    <source>
        <dbReference type="ARBA" id="ARBA00038929"/>
    </source>
</evidence>
<keyword evidence="11" id="KW-1185">Reference proteome</keyword>
<keyword evidence="3" id="KW-0325">Glycoprotein</keyword>
<evidence type="ECO:0000256" key="9">
    <source>
        <dbReference type="SAM" id="Phobius"/>
    </source>
</evidence>
<evidence type="ECO:0000256" key="1">
    <source>
        <dbReference type="ARBA" id="ARBA00005641"/>
    </source>
</evidence>
<feature type="compositionally biased region" description="Low complexity" evidence="8">
    <location>
        <begin position="10"/>
        <end position="21"/>
    </location>
</feature>
<dbReference type="GO" id="GO:0005576">
    <property type="term" value="C:extracellular region"/>
    <property type="evidence" value="ECO:0007669"/>
    <property type="project" value="TreeGrafter"/>
</dbReference>
<dbReference type="PANTHER" id="PTHR31297:SF34">
    <property type="entry name" value="GLUCAN 1,3-BETA-GLUCOSIDASE 2"/>
    <property type="match status" value="1"/>
</dbReference>
<dbReference type="Gene3D" id="3.20.20.80">
    <property type="entry name" value="Glycosidases"/>
    <property type="match status" value="1"/>
</dbReference>
<evidence type="ECO:0000313" key="10">
    <source>
        <dbReference type="EMBL" id="KIK56161.1"/>
    </source>
</evidence>
<comment type="similarity">
    <text evidence="1">Belongs to the glycosyl hydrolase 5 (cellulase A) family.</text>
</comment>
<organism evidence="10 11">
    <name type="scientific">Collybiopsis luxurians FD-317 M1</name>
    <dbReference type="NCBI Taxonomy" id="944289"/>
    <lineage>
        <taxon>Eukaryota</taxon>
        <taxon>Fungi</taxon>
        <taxon>Dikarya</taxon>
        <taxon>Basidiomycota</taxon>
        <taxon>Agaricomycotina</taxon>
        <taxon>Agaricomycetes</taxon>
        <taxon>Agaricomycetidae</taxon>
        <taxon>Agaricales</taxon>
        <taxon>Marasmiineae</taxon>
        <taxon>Omphalotaceae</taxon>
        <taxon>Collybiopsis</taxon>
        <taxon>Collybiopsis luxurians</taxon>
    </lineage>
</organism>
<evidence type="ECO:0000256" key="2">
    <source>
        <dbReference type="ARBA" id="ARBA00022801"/>
    </source>
</evidence>
<dbReference type="GO" id="GO:0009986">
    <property type="term" value="C:cell surface"/>
    <property type="evidence" value="ECO:0007669"/>
    <property type="project" value="TreeGrafter"/>
</dbReference>
<proteinExistence type="inferred from homology"/>